<dbReference type="PANTHER" id="PTHR33154:SF33">
    <property type="entry name" value="TRANSCRIPTIONAL REPRESSOR SDPR"/>
    <property type="match status" value="1"/>
</dbReference>
<feature type="domain" description="HTH arsR-type" evidence="4">
    <location>
        <begin position="6"/>
        <end position="85"/>
    </location>
</feature>
<keyword evidence="2" id="KW-0238">DNA-binding</keyword>
<dbReference type="InterPro" id="IPR011991">
    <property type="entry name" value="ArsR-like_HTH"/>
</dbReference>
<protein>
    <recommendedName>
        <fullName evidence="4">HTH arsR-type domain-containing protein</fullName>
    </recommendedName>
</protein>
<dbReference type="PANTHER" id="PTHR33154">
    <property type="entry name" value="TRANSCRIPTIONAL REGULATOR, ARSR FAMILY"/>
    <property type="match status" value="1"/>
</dbReference>
<evidence type="ECO:0000256" key="3">
    <source>
        <dbReference type="ARBA" id="ARBA00023163"/>
    </source>
</evidence>
<evidence type="ECO:0000259" key="4">
    <source>
        <dbReference type="SMART" id="SM00418"/>
    </source>
</evidence>
<dbReference type="EMBL" id="PSPG01000001">
    <property type="protein sequence ID" value="PXF22407.1"/>
    <property type="molecule type" value="Genomic_DNA"/>
</dbReference>
<dbReference type="InterPro" id="IPR036388">
    <property type="entry name" value="WH-like_DNA-bd_sf"/>
</dbReference>
<evidence type="ECO:0000313" key="6">
    <source>
        <dbReference type="Proteomes" id="UP000248161"/>
    </source>
</evidence>
<dbReference type="Pfam" id="PF12840">
    <property type="entry name" value="HTH_20"/>
    <property type="match status" value="1"/>
</dbReference>
<dbReference type="GO" id="GO:0003677">
    <property type="term" value="F:DNA binding"/>
    <property type="evidence" value="ECO:0007669"/>
    <property type="project" value="UniProtKB-KW"/>
</dbReference>
<gene>
    <name evidence="5" type="ORF">CXX69_00235</name>
</gene>
<sequence>MVSFDEALTILENPTRRQILRRLVKEPHYPLQLSELLDVSQQAVVKHLKVLEESEFVDSERVPSEKGGPPKKMYKVDQSFSLRLDLGPDLFRAEHRKIPAGGPMRLSHRLPRELDSVVDRLGTRRKLPMVEAIGILAELDSALERIDEHRDAVIALHQQVMRKVSPSISEHSESYEERQLAHAIMNQPRRPLDLDIFSQRLRIQSMRAEEMMESLRERLMRDFAASQGRLVAAREGTPLPWWLAR</sequence>
<evidence type="ECO:0000313" key="5">
    <source>
        <dbReference type="EMBL" id="PXF22407.1"/>
    </source>
</evidence>
<organism evidence="5 6">
    <name type="scientific">Candidatus Thalassarchaeum betae</name>
    <dbReference type="NCBI Taxonomy" id="2599289"/>
    <lineage>
        <taxon>Archaea</taxon>
        <taxon>Methanobacteriati</taxon>
        <taxon>Thermoplasmatota</taxon>
        <taxon>Candidatus Poseidoniia</taxon>
        <taxon>Candidatus Poseidoniales</taxon>
        <taxon>Candidatus Thalassarchaeaceae</taxon>
        <taxon>Candidatus Thalassarchaeum</taxon>
    </lineage>
</organism>
<accession>A0A2V3HTE6</accession>
<dbReference type="Proteomes" id="UP000248161">
    <property type="component" value="Unassembled WGS sequence"/>
</dbReference>
<name>A0A2V3HTE6_9ARCH</name>
<dbReference type="AlphaFoldDB" id="A0A2V3HTE6"/>
<dbReference type="CDD" id="cd00090">
    <property type="entry name" value="HTH_ARSR"/>
    <property type="match status" value="1"/>
</dbReference>
<evidence type="ECO:0000256" key="2">
    <source>
        <dbReference type="ARBA" id="ARBA00023125"/>
    </source>
</evidence>
<reference evidence="5 6" key="1">
    <citation type="journal article" date="2015" name="Nat. Commun.">
        <title>Genomic and transcriptomic evidence for scavenging of diverse organic compounds by widespread deep-sea archaea.</title>
        <authorList>
            <person name="Li M."/>
            <person name="Baker B.J."/>
            <person name="Anantharaman K."/>
            <person name="Jain S."/>
            <person name="Breier J.A."/>
            <person name="Dick G.J."/>
        </authorList>
    </citation>
    <scope>NUCLEOTIDE SEQUENCE [LARGE SCALE GENOMIC DNA]</scope>
    <source>
        <strain evidence="5">Cayman_51_deep</strain>
    </source>
</reference>
<keyword evidence="3" id="KW-0804">Transcription</keyword>
<dbReference type="InterPro" id="IPR036390">
    <property type="entry name" value="WH_DNA-bd_sf"/>
</dbReference>
<dbReference type="GO" id="GO:0003700">
    <property type="term" value="F:DNA-binding transcription factor activity"/>
    <property type="evidence" value="ECO:0007669"/>
    <property type="project" value="InterPro"/>
</dbReference>
<keyword evidence="1" id="KW-0805">Transcription regulation</keyword>
<evidence type="ECO:0000256" key="1">
    <source>
        <dbReference type="ARBA" id="ARBA00023015"/>
    </source>
</evidence>
<dbReference type="InterPro" id="IPR051081">
    <property type="entry name" value="HTH_MetalResp_TranReg"/>
</dbReference>
<dbReference type="SMART" id="SM00418">
    <property type="entry name" value="HTH_ARSR"/>
    <property type="match status" value="1"/>
</dbReference>
<dbReference type="InterPro" id="IPR001845">
    <property type="entry name" value="HTH_ArsR_DNA-bd_dom"/>
</dbReference>
<dbReference type="SUPFAM" id="SSF46785">
    <property type="entry name" value="Winged helix' DNA-binding domain"/>
    <property type="match status" value="1"/>
</dbReference>
<dbReference type="Gene3D" id="1.10.10.10">
    <property type="entry name" value="Winged helix-like DNA-binding domain superfamily/Winged helix DNA-binding domain"/>
    <property type="match status" value="1"/>
</dbReference>
<comment type="caution">
    <text evidence="5">The sequence shown here is derived from an EMBL/GenBank/DDBJ whole genome shotgun (WGS) entry which is preliminary data.</text>
</comment>
<proteinExistence type="predicted"/>